<dbReference type="AlphaFoldDB" id="A0A1Y1XFU1"/>
<feature type="transmembrane region" description="Helical" evidence="6">
    <location>
        <begin position="164"/>
        <end position="186"/>
    </location>
</feature>
<dbReference type="PANTHER" id="PTHR23511:SF34">
    <property type="entry name" value="SYNAPTIC VESICLE GLYCOPROTEIN 2"/>
    <property type="match status" value="1"/>
</dbReference>
<evidence type="ECO:0000256" key="6">
    <source>
        <dbReference type="SAM" id="Phobius"/>
    </source>
</evidence>
<dbReference type="STRING" id="1754192.A0A1Y1XFU1"/>
<dbReference type="OrthoDB" id="4139357at2759"/>
<proteinExistence type="predicted"/>
<dbReference type="Pfam" id="PF07690">
    <property type="entry name" value="MFS_1"/>
    <property type="match status" value="1"/>
</dbReference>
<dbReference type="Gene3D" id="1.20.1250.20">
    <property type="entry name" value="MFS general substrate transporter like domains"/>
    <property type="match status" value="1"/>
</dbReference>
<feature type="transmembrane region" description="Helical" evidence="6">
    <location>
        <begin position="362"/>
        <end position="383"/>
    </location>
</feature>
<reference evidence="7 8" key="2">
    <citation type="submission" date="2016-08" db="EMBL/GenBank/DDBJ databases">
        <title>Pervasive Adenine N6-methylation of Active Genes in Fungi.</title>
        <authorList>
            <consortium name="DOE Joint Genome Institute"/>
            <person name="Mondo S.J."/>
            <person name="Dannebaum R.O."/>
            <person name="Kuo R.C."/>
            <person name="Labutti K."/>
            <person name="Haridas S."/>
            <person name="Kuo A."/>
            <person name="Salamov A."/>
            <person name="Ahrendt S.R."/>
            <person name="Lipzen A."/>
            <person name="Sullivan W."/>
            <person name="Andreopoulos W.B."/>
            <person name="Clum A."/>
            <person name="Lindquist E."/>
            <person name="Daum C."/>
            <person name="Ramamoorthy G.K."/>
            <person name="Gryganskyi A."/>
            <person name="Culley D."/>
            <person name="Magnuson J.K."/>
            <person name="James T.Y."/>
            <person name="O'Malley M.A."/>
            <person name="Stajich J.E."/>
            <person name="Spatafora J.W."/>
            <person name="Visel A."/>
            <person name="Grigoriev I.V."/>
        </authorList>
    </citation>
    <scope>NUCLEOTIDE SEQUENCE [LARGE SCALE GENOMIC DNA]</scope>
    <source>
        <strain evidence="7 8">S4</strain>
    </source>
</reference>
<reference evidence="7 8" key="1">
    <citation type="submission" date="2016-08" db="EMBL/GenBank/DDBJ databases">
        <title>A Parts List for Fungal Cellulosomes Revealed by Comparative Genomics.</title>
        <authorList>
            <consortium name="DOE Joint Genome Institute"/>
            <person name="Haitjema C.H."/>
            <person name="Gilmore S.P."/>
            <person name="Henske J.K."/>
            <person name="Solomon K.V."/>
            <person name="De Groot R."/>
            <person name="Kuo A."/>
            <person name="Mondo S.J."/>
            <person name="Salamov A.A."/>
            <person name="Labutti K."/>
            <person name="Zhao Z."/>
            <person name="Chiniquy J."/>
            <person name="Barry K."/>
            <person name="Brewer H.M."/>
            <person name="Purvine S.O."/>
            <person name="Wright A.T."/>
            <person name="Boxma B."/>
            <person name="Van Alen T."/>
            <person name="Hackstein J.H."/>
            <person name="Baker S.E."/>
            <person name="Grigoriev I.V."/>
            <person name="O'Malley M.A."/>
        </authorList>
    </citation>
    <scope>NUCLEOTIDE SEQUENCE [LARGE SCALE GENOMIC DNA]</scope>
    <source>
        <strain evidence="7 8">S4</strain>
    </source>
</reference>
<dbReference type="InterPro" id="IPR011701">
    <property type="entry name" value="MFS"/>
</dbReference>
<evidence type="ECO:0000256" key="3">
    <source>
        <dbReference type="ARBA" id="ARBA00022692"/>
    </source>
</evidence>
<comment type="caution">
    <text evidence="7">The sequence shown here is derived from an EMBL/GenBank/DDBJ whole genome shotgun (WGS) entry which is preliminary data.</text>
</comment>
<evidence type="ECO:0000313" key="7">
    <source>
        <dbReference type="EMBL" id="ORX84244.1"/>
    </source>
</evidence>
<feature type="transmembrane region" description="Helical" evidence="6">
    <location>
        <begin position="275"/>
        <end position="295"/>
    </location>
</feature>
<evidence type="ECO:0000313" key="8">
    <source>
        <dbReference type="Proteomes" id="UP000193944"/>
    </source>
</evidence>
<feature type="transmembrane region" description="Helical" evidence="6">
    <location>
        <begin position="307"/>
        <end position="327"/>
    </location>
</feature>
<dbReference type="Proteomes" id="UP000193944">
    <property type="component" value="Unassembled WGS sequence"/>
</dbReference>
<evidence type="ECO:0000256" key="1">
    <source>
        <dbReference type="ARBA" id="ARBA00004141"/>
    </source>
</evidence>
<keyword evidence="4 6" id="KW-1133">Transmembrane helix</keyword>
<feature type="transmembrane region" description="Helical" evidence="6">
    <location>
        <begin position="427"/>
        <end position="446"/>
    </location>
</feature>
<evidence type="ECO:0000256" key="2">
    <source>
        <dbReference type="ARBA" id="ARBA00022448"/>
    </source>
</evidence>
<keyword evidence="3 6" id="KW-0812">Transmembrane</keyword>
<dbReference type="GO" id="GO:0022857">
    <property type="term" value="F:transmembrane transporter activity"/>
    <property type="evidence" value="ECO:0007669"/>
    <property type="project" value="InterPro"/>
</dbReference>
<dbReference type="GO" id="GO:0016020">
    <property type="term" value="C:membrane"/>
    <property type="evidence" value="ECO:0007669"/>
    <property type="project" value="UniProtKB-SubCell"/>
</dbReference>
<feature type="transmembrane region" description="Helical" evidence="6">
    <location>
        <begin position="339"/>
        <end position="356"/>
    </location>
</feature>
<evidence type="ECO:0000256" key="5">
    <source>
        <dbReference type="ARBA" id="ARBA00023136"/>
    </source>
</evidence>
<protein>
    <submittedName>
        <fullName evidence="7">MFS general substrate transporter</fullName>
    </submittedName>
</protein>
<comment type="subcellular location">
    <subcellularLocation>
        <location evidence="1">Membrane</location>
        <topology evidence="1">Multi-pass membrane protein</topology>
    </subcellularLocation>
</comment>
<evidence type="ECO:0000256" key="4">
    <source>
        <dbReference type="ARBA" id="ARBA00022989"/>
    </source>
</evidence>
<dbReference type="SUPFAM" id="SSF103473">
    <property type="entry name" value="MFS general substrate transporter"/>
    <property type="match status" value="1"/>
</dbReference>
<feature type="transmembrane region" description="Helical" evidence="6">
    <location>
        <begin position="395"/>
        <end position="415"/>
    </location>
</feature>
<gene>
    <name evidence="7" type="ORF">BCR32DRAFT_291470</name>
</gene>
<name>A0A1Y1XFU1_9FUNG</name>
<keyword evidence="8" id="KW-1185">Reference proteome</keyword>
<organism evidence="7 8">
    <name type="scientific">Anaeromyces robustus</name>
    <dbReference type="NCBI Taxonomy" id="1754192"/>
    <lineage>
        <taxon>Eukaryota</taxon>
        <taxon>Fungi</taxon>
        <taxon>Fungi incertae sedis</taxon>
        <taxon>Chytridiomycota</taxon>
        <taxon>Chytridiomycota incertae sedis</taxon>
        <taxon>Neocallimastigomycetes</taxon>
        <taxon>Neocallimastigales</taxon>
        <taxon>Neocallimastigaceae</taxon>
        <taxon>Anaeromyces</taxon>
    </lineage>
</organism>
<keyword evidence="2" id="KW-0813">Transport</keyword>
<dbReference type="InterPro" id="IPR036259">
    <property type="entry name" value="MFS_trans_sf"/>
</dbReference>
<accession>A0A1Y1XFU1</accession>
<feature type="transmembrane region" description="Helical" evidence="6">
    <location>
        <begin position="67"/>
        <end position="87"/>
    </location>
</feature>
<feature type="transmembrane region" description="Helical" evidence="6">
    <location>
        <begin position="30"/>
        <end position="47"/>
    </location>
</feature>
<dbReference type="PANTHER" id="PTHR23511">
    <property type="entry name" value="SYNAPTIC VESICLE GLYCOPROTEIN 2"/>
    <property type="match status" value="1"/>
</dbReference>
<keyword evidence="5 6" id="KW-0472">Membrane</keyword>
<sequence length="490" mass="56068">MFNIKKEKDEQKYTVDQALYQVGYGPFQQTMGMLSCAGIGLGSYQIITFLVNLPEIKKSLSSTNEDFIWLNPIISLFIAQICGGLYWTYIGNKYGRKRASIYSVLLNLVNHISFFFLPSSTLWINIYAIILGFSIGTNLTTDIQMFNDFTLYQKIKSSHLICILYWKLISVMASFLVSLFVISVMGLKMGNIINSVLTLSLLLCRTRWQHESPRYLVKEHRIYSAADTLYLLAEKNKTELPMGTLDMYSKETAINKYEANPLECFKASELKGNSIFIALSYSFSYTMFTILNNMGDLTNQYKDNYSISLLSIFFISMVITVIAVFSISPSLVLPYNKNIMIITSFLMTTMVIVFGMSQHWLVASLSLITMAISFFISALCLITQAVNNTSSKYKLSILSMIGYCLVFAGLSSTIMNELLRYHFQADYRIHFLFCSFLTGVANFLTFKTRNFNEITRIISLNEYEEFIPEEKDKIHYTTNKRSSYSLKINL</sequence>
<dbReference type="EMBL" id="MCFG01000056">
    <property type="protein sequence ID" value="ORX84244.1"/>
    <property type="molecule type" value="Genomic_DNA"/>
</dbReference>